<dbReference type="EMBL" id="BEXT01000001">
    <property type="protein sequence ID" value="GBC64119.1"/>
    <property type="molecule type" value="Genomic_DNA"/>
</dbReference>
<dbReference type="Pfam" id="PF00639">
    <property type="entry name" value="Rotamase"/>
    <property type="match status" value="1"/>
</dbReference>
<dbReference type="InterPro" id="IPR000297">
    <property type="entry name" value="PPIase_PpiC"/>
</dbReference>
<dbReference type="PROSITE" id="PS50198">
    <property type="entry name" value="PPIC_PPIASE_2"/>
    <property type="match status" value="1"/>
</dbReference>
<dbReference type="Gene3D" id="3.10.50.40">
    <property type="match status" value="1"/>
</dbReference>
<comment type="caution">
    <text evidence="4">The sequence shown here is derived from an EMBL/GenBank/DDBJ whole genome shotgun (WGS) entry which is preliminary data.</text>
</comment>
<gene>
    <name evidence="4" type="ORF">DENIS_5136</name>
</gene>
<reference evidence="5" key="2">
    <citation type="submission" date="2019-01" db="EMBL/GenBank/DDBJ databases">
        <title>Genome sequence of Desulfonema ishimotonii strain Tokyo 01.</title>
        <authorList>
            <person name="Fukui M."/>
        </authorList>
    </citation>
    <scope>NUCLEOTIDE SEQUENCE [LARGE SCALE GENOMIC DNA]</scope>
    <source>
        <strain evidence="5">Tokyo 01</strain>
    </source>
</reference>
<dbReference type="AlphaFoldDB" id="A0A401G4F4"/>
<dbReference type="InterPro" id="IPR046357">
    <property type="entry name" value="PPIase_dom_sf"/>
</dbReference>
<evidence type="ECO:0000259" key="3">
    <source>
        <dbReference type="PROSITE" id="PS50198"/>
    </source>
</evidence>
<keyword evidence="2" id="KW-0413">Isomerase</keyword>
<dbReference type="Gene3D" id="1.10.4030.10">
    <property type="entry name" value="Porin chaperone SurA, peptide-binding domain"/>
    <property type="match status" value="1"/>
</dbReference>
<evidence type="ECO:0000256" key="2">
    <source>
        <dbReference type="PROSITE-ProRule" id="PRU00278"/>
    </source>
</evidence>
<dbReference type="Proteomes" id="UP000288096">
    <property type="component" value="Unassembled WGS sequence"/>
</dbReference>
<evidence type="ECO:0000256" key="1">
    <source>
        <dbReference type="ARBA" id="ARBA00022729"/>
    </source>
</evidence>
<dbReference type="InterPro" id="IPR050280">
    <property type="entry name" value="OMP_Chaperone_SurA"/>
</dbReference>
<dbReference type="PANTHER" id="PTHR47637">
    <property type="entry name" value="CHAPERONE SURA"/>
    <property type="match status" value="1"/>
</dbReference>
<sequence>MTAKYCLARLGGLILGAVWMVVAMCPPAGAEMVDRIVAVVNDEVISFFELNRMLRPYTEKIKTLNYPPEQELLMLRKVRADLLSQMIDQKLTDQETERARIKVSEADVDQAIERIKRSGNYTDQELAEGLRQEGFTVYEYRDRLREQILRAKLVSLRIKSKIVITEDDVMDYYEAHADDFRGGKKYHLRNILMRVSPYAADAEKKAIRQKMTAIRRQISAGKSFESMARKYSQTSLAEEGGDLGVFSFAKLSPQLQKAIKSLKKGQMTSVLDTEQGYQLFYIEEVIDTPEKSLEAAMPEIEEKLFNQIVDERFRSWLSELRENSYIRIME</sequence>
<keyword evidence="2" id="KW-0697">Rotamase</keyword>
<protein>
    <recommendedName>
        <fullName evidence="3">PpiC domain-containing protein</fullName>
    </recommendedName>
</protein>
<keyword evidence="5" id="KW-1185">Reference proteome</keyword>
<reference evidence="5" key="1">
    <citation type="submission" date="2017-11" db="EMBL/GenBank/DDBJ databases">
        <authorList>
            <person name="Watanabe M."/>
            <person name="Kojima H."/>
        </authorList>
    </citation>
    <scope>NUCLEOTIDE SEQUENCE [LARGE SCALE GENOMIC DNA]</scope>
    <source>
        <strain evidence="5">Tokyo 01</strain>
    </source>
</reference>
<dbReference type="GO" id="GO:0003755">
    <property type="term" value="F:peptidyl-prolyl cis-trans isomerase activity"/>
    <property type="evidence" value="ECO:0007669"/>
    <property type="project" value="UniProtKB-KW"/>
</dbReference>
<evidence type="ECO:0000313" key="5">
    <source>
        <dbReference type="Proteomes" id="UP000288096"/>
    </source>
</evidence>
<keyword evidence="1" id="KW-0732">Signal</keyword>
<dbReference type="SUPFAM" id="SSF109998">
    <property type="entry name" value="Triger factor/SurA peptide-binding domain-like"/>
    <property type="match status" value="1"/>
</dbReference>
<dbReference type="Pfam" id="PF13624">
    <property type="entry name" value="SurA_N_3"/>
    <property type="match status" value="1"/>
</dbReference>
<dbReference type="PANTHER" id="PTHR47637:SF1">
    <property type="entry name" value="CHAPERONE SURA"/>
    <property type="match status" value="1"/>
</dbReference>
<dbReference type="InterPro" id="IPR027304">
    <property type="entry name" value="Trigger_fact/SurA_dom_sf"/>
</dbReference>
<feature type="domain" description="PpiC" evidence="3">
    <location>
        <begin position="183"/>
        <end position="284"/>
    </location>
</feature>
<name>A0A401G4F4_9BACT</name>
<dbReference type="SUPFAM" id="SSF54534">
    <property type="entry name" value="FKBP-like"/>
    <property type="match status" value="1"/>
</dbReference>
<proteinExistence type="predicted"/>
<accession>A0A401G4F4</accession>
<organism evidence="4 5">
    <name type="scientific">Desulfonema ishimotonii</name>
    <dbReference type="NCBI Taxonomy" id="45657"/>
    <lineage>
        <taxon>Bacteria</taxon>
        <taxon>Pseudomonadati</taxon>
        <taxon>Thermodesulfobacteriota</taxon>
        <taxon>Desulfobacteria</taxon>
        <taxon>Desulfobacterales</taxon>
        <taxon>Desulfococcaceae</taxon>
        <taxon>Desulfonema</taxon>
    </lineage>
</organism>
<evidence type="ECO:0000313" key="4">
    <source>
        <dbReference type="EMBL" id="GBC64119.1"/>
    </source>
</evidence>